<dbReference type="Pfam" id="PF02310">
    <property type="entry name" value="B12-binding"/>
    <property type="match status" value="1"/>
</dbReference>
<dbReference type="Gene3D" id="3.40.50.280">
    <property type="entry name" value="Cobalamin-binding domain"/>
    <property type="match status" value="1"/>
</dbReference>
<sequence length="178" mass="18091">MEQHGKAEPSGLDVVVTTMASDSHTWNLVFLQLLLEELGHRVINLGACVPDELLVAECRRIEPDLIVLSSVNGHGFHDGLRVIAALRACPELGRTPTVIGGKLGIAGSGTPARQQELMTAGFDGVFEEGGSVLDFHSFIGTLSAGPGALPAAPGALPAGAGVSPAGSKALPAGSGVLL</sequence>
<evidence type="ECO:0000259" key="1">
    <source>
        <dbReference type="PROSITE" id="PS51332"/>
    </source>
</evidence>
<keyword evidence="3" id="KW-1185">Reference proteome</keyword>
<dbReference type="GO" id="GO:0046872">
    <property type="term" value="F:metal ion binding"/>
    <property type="evidence" value="ECO:0007669"/>
    <property type="project" value="InterPro"/>
</dbReference>
<protein>
    <submittedName>
        <fullName evidence="2">Methylaspartate mutase</fullName>
    </submittedName>
</protein>
<gene>
    <name evidence="2" type="ORF">BGK67_27320</name>
</gene>
<dbReference type="OrthoDB" id="8482131at2"/>
<dbReference type="CDD" id="cd02065">
    <property type="entry name" value="B12-binding_like"/>
    <property type="match status" value="1"/>
</dbReference>
<dbReference type="STRING" id="36818.BGK67_27320"/>
<dbReference type="GO" id="GO:0031419">
    <property type="term" value="F:cobalamin binding"/>
    <property type="evidence" value="ECO:0007669"/>
    <property type="project" value="InterPro"/>
</dbReference>
<organism evidence="2 3">
    <name type="scientific">Streptomyces subrutilus</name>
    <dbReference type="NCBI Taxonomy" id="36818"/>
    <lineage>
        <taxon>Bacteria</taxon>
        <taxon>Bacillati</taxon>
        <taxon>Actinomycetota</taxon>
        <taxon>Actinomycetes</taxon>
        <taxon>Kitasatosporales</taxon>
        <taxon>Streptomycetaceae</taxon>
        <taxon>Streptomyces</taxon>
    </lineage>
</organism>
<dbReference type="PROSITE" id="PS51332">
    <property type="entry name" value="B12_BINDING"/>
    <property type="match status" value="1"/>
</dbReference>
<comment type="caution">
    <text evidence="2">The sequence shown here is derived from an EMBL/GenBank/DDBJ whole genome shotgun (WGS) entry which is preliminary data.</text>
</comment>
<accession>A0A1E5PYS5</accession>
<reference evidence="2 3" key="1">
    <citation type="submission" date="2016-08" db="EMBL/GenBank/DDBJ databases">
        <title>The complete genome of Streptomyces subrutilus 10-1-1.</title>
        <authorList>
            <person name="Chen X."/>
        </authorList>
    </citation>
    <scope>NUCLEOTIDE SEQUENCE [LARGE SCALE GENOMIC DNA]</scope>
    <source>
        <strain evidence="2 3">10-1-1</strain>
    </source>
</reference>
<dbReference type="AlphaFoldDB" id="A0A1E5PYS5"/>
<name>A0A1E5PYS5_9ACTN</name>
<dbReference type="InterPro" id="IPR036724">
    <property type="entry name" value="Cobalamin-bd_sf"/>
</dbReference>
<dbReference type="InterPro" id="IPR006158">
    <property type="entry name" value="Cobalamin-bd"/>
</dbReference>
<evidence type="ECO:0000313" key="2">
    <source>
        <dbReference type="EMBL" id="OEJ34552.1"/>
    </source>
</evidence>
<dbReference type="SUPFAM" id="SSF52242">
    <property type="entry name" value="Cobalamin (vitamin B12)-binding domain"/>
    <property type="match status" value="1"/>
</dbReference>
<evidence type="ECO:0000313" key="3">
    <source>
        <dbReference type="Proteomes" id="UP000095705"/>
    </source>
</evidence>
<proteinExistence type="predicted"/>
<dbReference type="EMBL" id="MEHK01000001">
    <property type="protein sequence ID" value="OEJ34552.1"/>
    <property type="molecule type" value="Genomic_DNA"/>
</dbReference>
<dbReference type="Proteomes" id="UP000095705">
    <property type="component" value="Unassembled WGS sequence"/>
</dbReference>
<feature type="domain" description="B12-binding" evidence="1">
    <location>
        <begin position="11"/>
        <end position="149"/>
    </location>
</feature>